<sequence>MGLPKELRGSLRIGECVGKGLLVLNEHPIVGVGDLDSIIEYLIVGGREHESDHRLGLERPQCPTLWTVDRRTIASAAVPTSIYV</sequence>
<proteinExistence type="predicted"/>
<gene>
    <name evidence="1" type="ORF">PanWU01x14_070710</name>
</gene>
<dbReference type="Proteomes" id="UP000237105">
    <property type="component" value="Unassembled WGS sequence"/>
</dbReference>
<name>A0A2P5DF30_PARAD</name>
<evidence type="ECO:0000313" key="2">
    <source>
        <dbReference type="Proteomes" id="UP000237105"/>
    </source>
</evidence>
<keyword evidence="2" id="KW-1185">Reference proteome</keyword>
<accession>A0A2P5DF30</accession>
<reference evidence="2" key="1">
    <citation type="submission" date="2016-06" db="EMBL/GenBank/DDBJ databases">
        <title>Parallel loss of symbiosis genes in relatives of nitrogen-fixing non-legume Parasponia.</title>
        <authorList>
            <person name="Van Velzen R."/>
            <person name="Holmer R."/>
            <person name="Bu F."/>
            <person name="Rutten L."/>
            <person name="Van Zeijl A."/>
            <person name="Liu W."/>
            <person name="Santuari L."/>
            <person name="Cao Q."/>
            <person name="Sharma T."/>
            <person name="Shen D."/>
            <person name="Roswanjaya Y."/>
            <person name="Wardhani T."/>
            <person name="Kalhor M.S."/>
            <person name="Jansen J."/>
            <person name="Van den Hoogen J."/>
            <person name="Gungor B."/>
            <person name="Hartog M."/>
            <person name="Hontelez J."/>
            <person name="Verver J."/>
            <person name="Yang W.-C."/>
            <person name="Schijlen E."/>
            <person name="Repin R."/>
            <person name="Schilthuizen M."/>
            <person name="Schranz E."/>
            <person name="Heidstra R."/>
            <person name="Miyata K."/>
            <person name="Fedorova E."/>
            <person name="Kohlen W."/>
            <person name="Bisseling T."/>
            <person name="Smit S."/>
            <person name="Geurts R."/>
        </authorList>
    </citation>
    <scope>NUCLEOTIDE SEQUENCE [LARGE SCALE GENOMIC DNA]</scope>
    <source>
        <strain evidence="2">cv. WU1-14</strain>
    </source>
</reference>
<organism evidence="1 2">
    <name type="scientific">Parasponia andersonii</name>
    <name type="common">Sponia andersonii</name>
    <dbReference type="NCBI Taxonomy" id="3476"/>
    <lineage>
        <taxon>Eukaryota</taxon>
        <taxon>Viridiplantae</taxon>
        <taxon>Streptophyta</taxon>
        <taxon>Embryophyta</taxon>
        <taxon>Tracheophyta</taxon>
        <taxon>Spermatophyta</taxon>
        <taxon>Magnoliopsida</taxon>
        <taxon>eudicotyledons</taxon>
        <taxon>Gunneridae</taxon>
        <taxon>Pentapetalae</taxon>
        <taxon>rosids</taxon>
        <taxon>fabids</taxon>
        <taxon>Rosales</taxon>
        <taxon>Cannabaceae</taxon>
        <taxon>Parasponia</taxon>
    </lineage>
</organism>
<dbReference type="EMBL" id="JXTB01000042">
    <property type="protein sequence ID" value="PON71884.1"/>
    <property type="molecule type" value="Genomic_DNA"/>
</dbReference>
<protein>
    <submittedName>
        <fullName evidence="1">Uncharacterized protein</fullName>
    </submittedName>
</protein>
<dbReference type="AlphaFoldDB" id="A0A2P5DF30"/>
<evidence type="ECO:0000313" key="1">
    <source>
        <dbReference type="EMBL" id="PON71884.1"/>
    </source>
</evidence>
<dbReference type="OrthoDB" id="10330314at2759"/>
<comment type="caution">
    <text evidence="1">The sequence shown here is derived from an EMBL/GenBank/DDBJ whole genome shotgun (WGS) entry which is preliminary data.</text>
</comment>